<feature type="region of interest" description="Disordered" evidence="5">
    <location>
        <begin position="210"/>
        <end position="243"/>
    </location>
</feature>
<evidence type="ECO:0000256" key="1">
    <source>
        <dbReference type="ARBA" id="ARBA00004496"/>
    </source>
</evidence>
<feature type="compositionally biased region" description="Polar residues" evidence="5">
    <location>
        <begin position="271"/>
        <end position="282"/>
    </location>
</feature>
<dbReference type="InterPro" id="IPR010334">
    <property type="entry name" value="Dcp1"/>
</dbReference>
<evidence type="ECO:0000256" key="2">
    <source>
        <dbReference type="ARBA" id="ARBA00008778"/>
    </source>
</evidence>
<dbReference type="SUPFAM" id="SSF50729">
    <property type="entry name" value="PH domain-like"/>
    <property type="match status" value="1"/>
</dbReference>
<comment type="subcellular location">
    <subcellularLocation>
        <location evidence="1">Cytoplasm</location>
    </subcellularLocation>
</comment>
<dbReference type="AlphaFoldDB" id="A0A8E2E719"/>
<dbReference type="GO" id="GO:0000932">
    <property type="term" value="C:P-body"/>
    <property type="evidence" value="ECO:0007669"/>
    <property type="project" value="TreeGrafter"/>
</dbReference>
<dbReference type="Gene3D" id="2.30.29.30">
    <property type="entry name" value="Pleckstrin-homology domain (PH domain)/Phosphotyrosine-binding domain (PTB)"/>
    <property type="match status" value="1"/>
</dbReference>
<dbReference type="OrthoDB" id="440673at2759"/>
<dbReference type="Pfam" id="PF06058">
    <property type="entry name" value="DCP1"/>
    <property type="match status" value="1"/>
</dbReference>
<dbReference type="GO" id="GO:0006397">
    <property type="term" value="P:mRNA processing"/>
    <property type="evidence" value="ECO:0007669"/>
    <property type="project" value="UniProtKB-KW"/>
</dbReference>
<accession>A0A8E2E719</accession>
<keyword evidence="7" id="KW-1185">Reference proteome</keyword>
<evidence type="ECO:0000256" key="5">
    <source>
        <dbReference type="SAM" id="MobiDB-lite"/>
    </source>
</evidence>
<reference evidence="6 7" key="1">
    <citation type="journal article" date="2016" name="Nat. Commun.">
        <title>Ectomycorrhizal ecology is imprinted in the genome of the dominant symbiotic fungus Cenococcum geophilum.</title>
        <authorList>
            <consortium name="DOE Joint Genome Institute"/>
            <person name="Peter M."/>
            <person name="Kohler A."/>
            <person name="Ohm R.A."/>
            <person name="Kuo A."/>
            <person name="Krutzmann J."/>
            <person name="Morin E."/>
            <person name="Arend M."/>
            <person name="Barry K.W."/>
            <person name="Binder M."/>
            <person name="Choi C."/>
            <person name="Clum A."/>
            <person name="Copeland A."/>
            <person name="Grisel N."/>
            <person name="Haridas S."/>
            <person name="Kipfer T."/>
            <person name="LaButti K."/>
            <person name="Lindquist E."/>
            <person name="Lipzen A."/>
            <person name="Maire R."/>
            <person name="Meier B."/>
            <person name="Mihaltcheva S."/>
            <person name="Molinier V."/>
            <person name="Murat C."/>
            <person name="Poggeler S."/>
            <person name="Quandt C.A."/>
            <person name="Sperisen C."/>
            <person name="Tritt A."/>
            <person name="Tisserant E."/>
            <person name="Crous P.W."/>
            <person name="Henrissat B."/>
            <person name="Nehls U."/>
            <person name="Egli S."/>
            <person name="Spatafora J.W."/>
            <person name="Grigoriev I.V."/>
            <person name="Martin F.M."/>
        </authorList>
    </citation>
    <scope>NUCLEOTIDE SEQUENCE [LARGE SCALE GENOMIC DNA]</scope>
    <source>
        <strain evidence="6 7">CBS 459.81</strain>
    </source>
</reference>
<name>A0A8E2E719_9PEZI</name>
<feature type="region of interest" description="Disordered" evidence="5">
    <location>
        <begin position="16"/>
        <end position="61"/>
    </location>
</feature>
<feature type="region of interest" description="Disordered" evidence="5">
    <location>
        <begin position="257"/>
        <end position="329"/>
    </location>
</feature>
<dbReference type="PANTHER" id="PTHR16290:SF0">
    <property type="entry name" value="DECAPPING PROTEIN 1, ISOFORM A"/>
    <property type="match status" value="1"/>
</dbReference>
<comment type="similarity">
    <text evidence="2">Belongs to the DCP1 family.</text>
</comment>
<sequence length="344" mass="37199">MHGFLNSAITTSSSQNFNAMATTSSRKSKSRTNNQPLPQPSDYETDVPPLDSLPPPPTRSNNELNLSVLRRHNPAILSILSIAPYAVLYLFSPSLQTWEKCGIEGTLFVVQLTPSHLGADRYAVMVLNRRGLENFVTELERGDDVENTEEYVILQVKGKGGDGDGPLIYGLWIFSEPASSTSMAREVNAKVIQDCAVQAEMSRKLLEAELRESSNGAGRAVGVEETQTEGEEGGEESAVPMGRQVSLRELFGKQRERDAGWSVHDHHSPAGQKQQLQQTQFRETPDTEFFRSAARFEPGGGGGIRMAQGPGEGGVGVGDGDGDGDGDVLGQLFRKAKMGYNGSG</sequence>
<evidence type="ECO:0000313" key="6">
    <source>
        <dbReference type="EMBL" id="OCK78601.1"/>
    </source>
</evidence>
<dbReference type="GO" id="GO:0031087">
    <property type="term" value="P:deadenylation-independent decapping of nuclear-transcribed mRNA"/>
    <property type="evidence" value="ECO:0007669"/>
    <property type="project" value="TreeGrafter"/>
</dbReference>
<feature type="compositionally biased region" description="Acidic residues" evidence="5">
    <location>
        <begin position="226"/>
        <end position="235"/>
    </location>
</feature>
<dbReference type="GO" id="GO:0008047">
    <property type="term" value="F:enzyme activator activity"/>
    <property type="evidence" value="ECO:0007669"/>
    <property type="project" value="InterPro"/>
</dbReference>
<dbReference type="GO" id="GO:0000290">
    <property type="term" value="P:deadenylation-dependent decapping of nuclear-transcribed mRNA"/>
    <property type="evidence" value="ECO:0007669"/>
    <property type="project" value="InterPro"/>
</dbReference>
<dbReference type="GO" id="GO:0003729">
    <property type="term" value="F:mRNA binding"/>
    <property type="evidence" value="ECO:0007669"/>
    <property type="project" value="TreeGrafter"/>
</dbReference>
<dbReference type="CDD" id="cd13182">
    <property type="entry name" value="EVH1-like_Dcp1"/>
    <property type="match status" value="1"/>
</dbReference>
<dbReference type="Proteomes" id="UP000250266">
    <property type="component" value="Unassembled WGS sequence"/>
</dbReference>
<protein>
    <submittedName>
        <fullName evidence="6">PH domain-like protein</fullName>
    </submittedName>
</protein>
<evidence type="ECO:0000256" key="4">
    <source>
        <dbReference type="ARBA" id="ARBA00022664"/>
    </source>
</evidence>
<keyword evidence="3" id="KW-0963">Cytoplasm</keyword>
<gene>
    <name evidence="6" type="ORF">K432DRAFT_435882</name>
</gene>
<evidence type="ECO:0000256" key="3">
    <source>
        <dbReference type="ARBA" id="ARBA00022490"/>
    </source>
</evidence>
<feature type="compositionally biased region" description="Gly residues" evidence="5">
    <location>
        <begin position="298"/>
        <end position="319"/>
    </location>
</feature>
<dbReference type="PANTHER" id="PTHR16290">
    <property type="entry name" value="TRANSCRIPTION FACTOR SMIF DECAPPING ENZYME DCP1"/>
    <property type="match status" value="1"/>
</dbReference>
<evidence type="ECO:0000313" key="7">
    <source>
        <dbReference type="Proteomes" id="UP000250266"/>
    </source>
</evidence>
<organism evidence="6 7">
    <name type="scientific">Lepidopterella palustris CBS 459.81</name>
    <dbReference type="NCBI Taxonomy" id="1314670"/>
    <lineage>
        <taxon>Eukaryota</taxon>
        <taxon>Fungi</taxon>
        <taxon>Dikarya</taxon>
        <taxon>Ascomycota</taxon>
        <taxon>Pezizomycotina</taxon>
        <taxon>Dothideomycetes</taxon>
        <taxon>Pleosporomycetidae</taxon>
        <taxon>Mytilinidiales</taxon>
        <taxon>Argynnaceae</taxon>
        <taxon>Lepidopterella</taxon>
    </lineage>
</organism>
<feature type="compositionally biased region" description="Basic and acidic residues" evidence="5">
    <location>
        <begin position="257"/>
        <end position="268"/>
    </location>
</feature>
<dbReference type="InterPro" id="IPR011993">
    <property type="entry name" value="PH-like_dom_sf"/>
</dbReference>
<proteinExistence type="inferred from homology"/>
<dbReference type="EMBL" id="KV745050">
    <property type="protein sequence ID" value="OCK78601.1"/>
    <property type="molecule type" value="Genomic_DNA"/>
</dbReference>
<keyword evidence="4" id="KW-0507">mRNA processing</keyword>